<sequence length="59" mass="6825">MFISIAISLILCMLSVALISWSALRQITRIRIIFLEAVLRQDMSWFDTDSEFNLATKMT</sequence>
<dbReference type="Gene3D" id="1.20.1560.10">
    <property type="entry name" value="ABC transporter type 1, transmembrane domain"/>
    <property type="match status" value="1"/>
</dbReference>
<dbReference type="InterPro" id="IPR011527">
    <property type="entry name" value="ABC1_TM_dom"/>
</dbReference>
<dbReference type="AlphaFoldDB" id="A0A8S4QLL4"/>
<dbReference type="SUPFAM" id="SSF90123">
    <property type="entry name" value="ABC transporter transmembrane region"/>
    <property type="match status" value="1"/>
</dbReference>
<comment type="caution">
    <text evidence="6">The sequence shown here is derived from an EMBL/GenBank/DDBJ whole genome shotgun (WGS) entry which is preliminary data.</text>
</comment>
<evidence type="ECO:0000256" key="4">
    <source>
        <dbReference type="SAM" id="Phobius"/>
    </source>
</evidence>
<dbReference type="GO" id="GO:0140359">
    <property type="term" value="F:ABC-type transporter activity"/>
    <property type="evidence" value="ECO:0007669"/>
    <property type="project" value="InterPro"/>
</dbReference>
<proteinExistence type="predicted"/>
<evidence type="ECO:0000259" key="5">
    <source>
        <dbReference type="PROSITE" id="PS50929"/>
    </source>
</evidence>
<dbReference type="OrthoDB" id="6500128at2759"/>
<dbReference type="GO" id="GO:0005524">
    <property type="term" value="F:ATP binding"/>
    <property type="evidence" value="ECO:0007669"/>
    <property type="project" value="InterPro"/>
</dbReference>
<dbReference type="EMBL" id="CAKXAJ010006190">
    <property type="protein sequence ID" value="CAH2209544.1"/>
    <property type="molecule type" value="Genomic_DNA"/>
</dbReference>
<feature type="domain" description="ABC transmembrane type-1" evidence="5">
    <location>
        <begin position="1"/>
        <end position="59"/>
    </location>
</feature>
<name>A0A8S4QLL4_9NEOP</name>
<organism evidence="6 7">
    <name type="scientific">Pararge aegeria aegeria</name>
    <dbReference type="NCBI Taxonomy" id="348720"/>
    <lineage>
        <taxon>Eukaryota</taxon>
        <taxon>Metazoa</taxon>
        <taxon>Ecdysozoa</taxon>
        <taxon>Arthropoda</taxon>
        <taxon>Hexapoda</taxon>
        <taxon>Insecta</taxon>
        <taxon>Pterygota</taxon>
        <taxon>Neoptera</taxon>
        <taxon>Endopterygota</taxon>
        <taxon>Lepidoptera</taxon>
        <taxon>Glossata</taxon>
        <taxon>Ditrysia</taxon>
        <taxon>Papilionoidea</taxon>
        <taxon>Nymphalidae</taxon>
        <taxon>Satyrinae</taxon>
        <taxon>Satyrini</taxon>
        <taxon>Parargina</taxon>
        <taxon>Pararge</taxon>
    </lineage>
</organism>
<dbReference type="Pfam" id="PF00664">
    <property type="entry name" value="ABC_membrane"/>
    <property type="match status" value="1"/>
</dbReference>
<protein>
    <submittedName>
        <fullName evidence="6">Jg5077 protein</fullName>
    </submittedName>
</protein>
<dbReference type="Proteomes" id="UP000838756">
    <property type="component" value="Unassembled WGS sequence"/>
</dbReference>
<evidence type="ECO:0000256" key="2">
    <source>
        <dbReference type="ARBA" id="ARBA00022989"/>
    </source>
</evidence>
<feature type="non-terminal residue" evidence="6">
    <location>
        <position position="1"/>
    </location>
</feature>
<feature type="transmembrane region" description="Helical" evidence="4">
    <location>
        <begin position="6"/>
        <end position="24"/>
    </location>
</feature>
<keyword evidence="1 4" id="KW-0812">Transmembrane</keyword>
<keyword evidence="2 4" id="KW-1133">Transmembrane helix</keyword>
<dbReference type="InterPro" id="IPR036640">
    <property type="entry name" value="ABC1_TM_sf"/>
</dbReference>
<evidence type="ECO:0000313" key="6">
    <source>
        <dbReference type="EMBL" id="CAH2209544.1"/>
    </source>
</evidence>
<keyword evidence="3 4" id="KW-0472">Membrane</keyword>
<reference evidence="6" key="1">
    <citation type="submission" date="2022-03" db="EMBL/GenBank/DDBJ databases">
        <authorList>
            <person name="Lindestad O."/>
        </authorList>
    </citation>
    <scope>NUCLEOTIDE SEQUENCE</scope>
</reference>
<gene>
    <name evidence="6" type="primary">jg5077</name>
    <name evidence="6" type="ORF">PAEG_LOCUS1942</name>
</gene>
<dbReference type="PROSITE" id="PS50929">
    <property type="entry name" value="ABC_TM1F"/>
    <property type="match status" value="1"/>
</dbReference>
<evidence type="ECO:0000256" key="3">
    <source>
        <dbReference type="ARBA" id="ARBA00023136"/>
    </source>
</evidence>
<dbReference type="GO" id="GO:0016020">
    <property type="term" value="C:membrane"/>
    <property type="evidence" value="ECO:0007669"/>
    <property type="project" value="InterPro"/>
</dbReference>
<accession>A0A8S4QLL4</accession>
<keyword evidence="7" id="KW-1185">Reference proteome</keyword>
<evidence type="ECO:0000256" key="1">
    <source>
        <dbReference type="ARBA" id="ARBA00022692"/>
    </source>
</evidence>
<evidence type="ECO:0000313" key="7">
    <source>
        <dbReference type="Proteomes" id="UP000838756"/>
    </source>
</evidence>